<dbReference type="Gene3D" id="2.60.40.740">
    <property type="match status" value="1"/>
</dbReference>
<dbReference type="PATRIC" id="fig|1618334.3.peg.615"/>
<reference evidence="4 5" key="1">
    <citation type="journal article" date="2015" name="Nature">
        <title>rRNA introns, odd ribosomes, and small enigmatic genomes across a large radiation of phyla.</title>
        <authorList>
            <person name="Brown C.T."/>
            <person name="Hug L.A."/>
            <person name="Thomas B.C."/>
            <person name="Sharon I."/>
            <person name="Castelle C.J."/>
            <person name="Singh A."/>
            <person name="Wilkins M.J."/>
            <person name="Williams K.H."/>
            <person name="Banfield J.F."/>
        </authorList>
    </citation>
    <scope>NUCLEOTIDE SEQUENCE [LARGE SCALE GENOMIC DNA]</scope>
</reference>
<feature type="chain" id="PRO_5002533275" description="DUF7927 domain-containing protein" evidence="2">
    <location>
        <begin position="26"/>
        <end position="551"/>
    </location>
</feature>
<accession>A0A0G0L7A7</accession>
<dbReference type="Pfam" id="PF25549">
    <property type="entry name" value="DUF7927"/>
    <property type="match status" value="1"/>
</dbReference>
<evidence type="ECO:0000256" key="2">
    <source>
        <dbReference type="SAM" id="SignalP"/>
    </source>
</evidence>
<dbReference type="InterPro" id="IPR047589">
    <property type="entry name" value="DUF11_rpt"/>
</dbReference>
<evidence type="ECO:0000313" key="5">
    <source>
        <dbReference type="Proteomes" id="UP000033934"/>
    </source>
</evidence>
<dbReference type="EMBL" id="LBVO01000044">
    <property type="protein sequence ID" value="KKQ87913.1"/>
    <property type="molecule type" value="Genomic_DNA"/>
</dbReference>
<dbReference type="Proteomes" id="UP000033934">
    <property type="component" value="Unassembled WGS sequence"/>
</dbReference>
<comment type="caution">
    <text evidence="4">The sequence shown here is derived from an EMBL/GenBank/DDBJ whole genome shotgun (WGS) entry which is preliminary data.</text>
</comment>
<dbReference type="NCBIfam" id="TIGR01451">
    <property type="entry name" value="B_ant_repeat"/>
    <property type="match status" value="1"/>
</dbReference>
<gene>
    <name evidence="4" type="ORF">UT11_C0044G0002</name>
</gene>
<dbReference type="AlphaFoldDB" id="A0A0G0L7A7"/>
<feature type="region of interest" description="Disordered" evidence="1">
    <location>
        <begin position="476"/>
        <end position="512"/>
    </location>
</feature>
<organism evidence="4 5">
    <name type="scientific">Berkelbacteria bacterium GW2011_GWA2_38_9</name>
    <dbReference type="NCBI Taxonomy" id="1618334"/>
    <lineage>
        <taxon>Bacteria</taxon>
        <taxon>Candidatus Berkelbacteria</taxon>
    </lineage>
</organism>
<evidence type="ECO:0000259" key="3">
    <source>
        <dbReference type="Pfam" id="PF25549"/>
    </source>
</evidence>
<evidence type="ECO:0000313" key="4">
    <source>
        <dbReference type="EMBL" id="KKQ87913.1"/>
    </source>
</evidence>
<evidence type="ECO:0000256" key="1">
    <source>
        <dbReference type="SAM" id="MobiDB-lite"/>
    </source>
</evidence>
<protein>
    <recommendedName>
        <fullName evidence="3">DUF7927 domain-containing protein</fullName>
    </recommendedName>
</protein>
<feature type="domain" description="DUF7927" evidence="3">
    <location>
        <begin position="221"/>
        <end position="311"/>
    </location>
</feature>
<feature type="signal peptide" evidence="2">
    <location>
        <begin position="1"/>
        <end position="25"/>
    </location>
</feature>
<dbReference type="InterPro" id="IPR057687">
    <property type="entry name" value="DUF7927"/>
</dbReference>
<keyword evidence="2" id="KW-0732">Signal</keyword>
<name>A0A0G0L7A7_9BACT</name>
<proteinExistence type="predicted"/>
<sequence length="551" mass="58723">MNIFKKILAIGAIISSTLISSPALAAGVNFNNLQGDEEFLRGVNTSAGQTSYQDPVLASAGDEVKGLFYYHNTDSNPDGSSGQAALNTRIHLILPQYQSQSHLINGELWADNATKVTGTVVNGQEVGDHGLTINTVGTDTVAEFVSGSVKWYPNKSTNPVDLPFNQSGDEITSANGINIGDINGCWQYAGFVTFRLKLRSTQVNFDRSKSAWNTTLNKDATAQKARAADEIKYSLTTKNSGQDQGSITISDDLADILEFADIKDLGGGTLSGNTISYGSVTIPAGQTVTETFTVKVKDPLPLSGDYKMVNTYGNTITVEIELPAVGGEPIVKVHKKIRNKTRNESFSTGSIANPEDVVEYQIEIQNFDGVNPVKDLNLRDVLDANLSYISGTGRMEIAGTTKSLSDDFFKTSGWTITDPIPSLGPIGNNDKLAIYFEAKISKDAKKDSFVPNQVCAKASNLTGEVCDKVSALIEIPTSPTPPEQKPSTTPAVNVPGQPPVITQPGPGQLPKTGPAESMALVLGLSSSIVTGSHYLRSKKALRAASLSKNIL</sequence>